<dbReference type="PANTHER" id="PTHR30576:SF0">
    <property type="entry name" value="UNDECAPRENYL-PHOSPHATE N-ACETYLGALACTOSAMINYL 1-PHOSPHATE TRANSFERASE-RELATED"/>
    <property type="match status" value="1"/>
</dbReference>
<keyword evidence="2" id="KW-0812">Transmembrane</keyword>
<evidence type="ECO:0000313" key="5">
    <source>
        <dbReference type="Proteomes" id="UP000177565"/>
    </source>
</evidence>
<dbReference type="EMBL" id="MHRQ01000024">
    <property type="protein sequence ID" value="OHA26244.1"/>
    <property type="molecule type" value="Genomic_DNA"/>
</dbReference>
<evidence type="ECO:0000256" key="1">
    <source>
        <dbReference type="ARBA" id="ARBA00006464"/>
    </source>
</evidence>
<dbReference type="InterPro" id="IPR003362">
    <property type="entry name" value="Bact_transf"/>
</dbReference>
<dbReference type="AlphaFoldDB" id="A0A1G2MR73"/>
<comment type="similarity">
    <text evidence="1">Belongs to the bacterial sugar transferase family.</text>
</comment>
<gene>
    <name evidence="4" type="ORF">A3C06_04620</name>
</gene>
<keyword evidence="2" id="KW-0472">Membrane</keyword>
<evidence type="ECO:0000313" key="4">
    <source>
        <dbReference type="EMBL" id="OHA26244.1"/>
    </source>
</evidence>
<sequence>MTEQLEKIPTSPSKRVFDVLASMLLIALLFPVMIFLLLGILVEYLLSSSARGPLLYHETRISQGVPFTLYKVRTFKLTSLATAHSNGIINTKELERDWRTMTVMGLVLRQIYLDEYPQLFLVLLGKMSLVGPRPVNPAEYQRGLAGGIRAKALLRAGITGRFQTHKAGKYGLNQERVDMEYAEFCRNHPGWKIVLHDCRILSETVVTIFRAEGV</sequence>
<accession>A0A1G2MR73</accession>
<evidence type="ECO:0000256" key="2">
    <source>
        <dbReference type="SAM" id="Phobius"/>
    </source>
</evidence>
<protein>
    <recommendedName>
        <fullName evidence="3">Bacterial sugar transferase domain-containing protein</fullName>
    </recommendedName>
</protein>
<feature type="transmembrane region" description="Helical" evidence="2">
    <location>
        <begin position="20"/>
        <end position="46"/>
    </location>
</feature>
<dbReference type="GO" id="GO:0016780">
    <property type="term" value="F:phosphotransferase activity, for other substituted phosphate groups"/>
    <property type="evidence" value="ECO:0007669"/>
    <property type="project" value="TreeGrafter"/>
</dbReference>
<dbReference type="STRING" id="1802312.A3C06_04620"/>
<evidence type="ECO:0000259" key="3">
    <source>
        <dbReference type="Pfam" id="PF02397"/>
    </source>
</evidence>
<organism evidence="4 5">
    <name type="scientific">Candidatus Taylorbacteria bacterium RIFCSPHIGHO2_02_FULL_46_13</name>
    <dbReference type="NCBI Taxonomy" id="1802312"/>
    <lineage>
        <taxon>Bacteria</taxon>
        <taxon>Candidatus Tayloriibacteriota</taxon>
    </lineage>
</organism>
<comment type="caution">
    <text evidence="4">The sequence shown here is derived from an EMBL/GenBank/DDBJ whole genome shotgun (WGS) entry which is preliminary data.</text>
</comment>
<dbReference type="Proteomes" id="UP000177565">
    <property type="component" value="Unassembled WGS sequence"/>
</dbReference>
<feature type="domain" description="Bacterial sugar transferase" evidence="3">
    <location>
        <begin position="14"/>
        <end position="209"/>
    </location>
</feature>
<dbReference type="PANTHER" id="PTHR30576">
    <property type="entry name" value="COLANIC BIOSYNTHESIS UDP-GLUCOSE LIPID CARRIER TRANSFERASE"/>
    <property type="match status" value="1"/>
</dbReference>
<proteinExistence type="inferred from homology"/>
<name>A0A1G2MR73_9BACT</name>
<keyword evidence="2" id="KW-1133">Transmembrane helix</keyword>
<reference evidence="4 5" key="1">
    <citation type="journal article" date="2016" name="Nat. Commun.">
        <title>Thousands of microbial genomes shed light on interconnected biogeochemical processes in an aquifer system.</title>
        <authorList>
            <person name="Anantharaman K."/>
            <person name="Brown C.T."/>
            <person name="Hug L.A."/>
            <person name="Sharon I."/>
            <person name="Castelle C.J."/>
            <person name="Probst A.J."/>
            <person name="Thomas B.C."/>
            <person name="Singh A."/>
            <person name="Wilkins M.J."/>
            <person name="Karaoz U."/>
            <person name="Brodie E.L."/>
            <person name="Williams K.H."/>
            <person name="Hubbard S.S."/>
            <person name="Banfield J.F."/>
        </authorList>
    </citation>
    <scope>NUCLEOTIDE SEQUENCE [LARGE SCALE GENOMIC DNA]</scope>
</reference>
<dbReference type="Pfam" id="PF02397">
    <property type="entry name" value="Bac_transf"/>
    <property type="match status" value="1"/>
</dbReference>